<dbReference type="InterPro" id="IPR018247">
    <property type="entry name" value="EF_Hand_1_Ca_BS"/>
</dbReference>
<evidence type="ECO:0000256" key="1">
    <source>
        <dbReference type="SAM" id="SignalP"/>
    </source>
</evidence>
<proteinExistence type="predicted"/>
<feature type="signal peptide" evidence="1">
    <location>
        <begin position="1"/>
        <end position="18"/>
    </location>
</feature>
<protein>
    <recommendedName>
        <fullName evidence="4">Glycine zipper domain-containing protein</fullName>
    </recommendedName>
</protein>
<dbReference type="PROSITE" id="PS51257">
    <property type="entry name" value="PROKAR_LIPOPROTEIN"/>
    <property type="match status" value="1"/>
</dbReference>
<dbReference type="Gene3D" id="1.10.238.10">
    <property type="entry name" value="EF-hand"/>
    <property type="match status" value="1"/>
</dbReference>
<keyword evidence="1" id="KW-0732">Signal</keyword>
<dbReference type="RefSeq" id="WP_380859943.1">
    <property type="nucleotide sequence ID" value="NZ_JBHRXV010000006.1"/>
</dbReference>
<gene>
    <name evidence="2" type="ORF">ACFOMD_08735</name>
</gene>
<comment type="caution">
    <text evidence="2">The sequence shown here is derived from an EMBL/GenBank/DDBJ whole genome shotgun (WGS) entry which is preliminary data.</text>
</comment>
<feature type="chain" id="PRO_5046752223" description="Glycine zipper domain-containing protein" evidence="1">
    <location>
        <begin position="19"/>
        <end position="160"/>
    </location>
</feature>
<accession>A0ABV7X944</accession>
<sequence>MKQFILVAMAGASLAACADTNNGLGNIADNSTVRAGAIGAAGGAAIGAVVPGLSTAEGAAIGAAVGVIADATGVLRDRNGRTAGGYGGAGWAEIDSDVRNDVALQQRVIARYDTNRDNSLDRAEGQLADRDLKRLMDTDNNGNISNDEYNRNREYALRNI</sequence>
<evidence type="ECO:0008006" key="4">
    <source>
        <dbReference type="Google" id="ProtNLM"/>
    </source>
</evidence>
<dbReference type="Proteomes" id="UP001595615">
    <property type="component" value="Unassembled WGS sequence"/>
</dbReference>
<dbReference type="EMBL" id="JBHRXV010000006">
    <property type="protein sequence ID" value="MFC3712654.1"/>
    <property type="molecule type" value="Genomic_DNA"/>
</dbReference>
<reference evidence="3" key="1">
    <citation type="journal article" date="2019" name="Int. J. Syst. Evol. Microbiol.">
        <title>The Global Catalogue of Microorganisms (GCM) 10K type strain sequencing project: providing services to taxonomists for standard genome sequencing and annotation.</title>
        <authorList>
            <consortium name="The Broad Institute Genomics Platform"/>
            <consortium name="The Broad Institute Genome Sequencing Center for Infectious Disease"/>
            <person name="Wu L."/>
            <person name="Ma J."/>
        </authorList>
    </citation>
    <scope>NUCLEOTIDE SEQUENCE [LARGE SCALE GENOMIC DNA]</scope>
    <source>
        <strain evidence="3">KCTC 42644</strain>
    </source>
</reference>
<keyword evidence="3" id="KW-1185">Reference proteome</keyword>
<evidence type="ECO:0000313" key="2">
    <source>
        <dbReference type="EMBL" id="MFC3712654.1"/>
    </source>
</evidence>
<dbReference type="PROSITE" id="PS00018">
    <property type="entry name" value="EF_HAND_1"/>
    <property type="match status" value="1"/>
</dbReference>
<evidence type="ECO:0000313" key="3">
    <source>
        <dbReference type="Proteomes" id="UP001595615"/>
    </source>
</evidence>
<name>A0ABV7X944_9SPHN</name>
<organism evidence="2 3">
    <name type="scientific">Sphingoaurantiacus capsulatus</name>
    <dbReference type="NCBI Taxonomy" id="1771310"/>
    <lineage>
        <taxon>Bacteria</taxon>
        <taxon>Pseudomonadati</taxon>
        <taxon>Pseudomonadota</taxon>
        <taxon>Alphaproteobacteria</taxon>
        <taxon>Sphingomonadales</taxon>
        <taxon>Sphingosinicellaceae</taxon>
        <taxon>Sphingoaurantiacus</taxon>
    </lineage>
</organism>